<evidence type="ECO:0000256" key="7">
    <source>
        <dbReference type="SAM" id="Phobius"/>
    </source>
</evidence>
<evidence type="ECO:0000256" key="2">
    <source>
        <dbReference type="ARBA" id="ARBA00022475"/>
    </source>
</evidence>
<proteinExistence type="inferred from homology"/>
<dbReference type="PANTHER" id="PTHR30572">
    <property type="entry name" value="MEMBRANE COMPONENT OF TRANSPORTER-RELATED"/>
    <property type="match status" value="1"/>
</dbReference>
<feature type="transmembrane region" description="Helical" evidence="7">
    <location>
        <begin position="639"/>
        <end position="662"/>
    </location>
</feature>
<feature type="domain" description="MacB-like periplasmic core" evidence="9">
    <location>
        <begin position="21"/>
        <end position="222"/>
    </location>
</feature>
<evidence type="ECO:0000313" key="11">
    <source>
        <dbReference type="Proteomes" id="UP001549106"/>
    </source>
</evidence>
<feature type="domain" description="ABC3 transporter permease C-terminal" evidence="8">
    <location>
        <begin position="258"/>
        <end position="381"/>
    </location>
</feature>
<keyword evidence="11" id="KW-1185">Reference proteome</keyword>
<evidence type="ECO:0000256" key="1">
    <source>
        <dbReference type="ARBA" id="ARBA00004651"/>
    </source>
</evidence>
<organism evidence="10 11">
    <name type="scientific">Blautia caecimuris</name>
    <dbReference type="NCBI Taxonomy" id="1796615"/>
    <lineage>
        <taxon>Bacteria</taxon>
        <taxon>Bacillati</taxon>
        <taxon>Bacillota</taxon>
        <taxon>Clostridia</taxon>
        <taxon>Lachnospirales</taxon>
        <taxon>Lachnospiraceae</taxon>
        <taxon>Blautia</taxon>
    </lineage>
</organism>
<feature type="transmembrane region" description="Helical" evidence="7">
    <location>
        <begin position="21"/>
        <end position="40"/>
    </location>
</feature>
<comment type="similarity">
    <text evidence="6">Belongs to the ABC-4 integral membrane protein family.</text>
</comment>
<feature type="transmembrane region" description="Helical" evidence="7">
    <location>
        <begin position="732"/>
        <end position="756"/>
    </location>
</feature>
<evidence type="ECO:0000259" key="9">
    <source>
        <dbReference type="Pfam" id="PF12704"/>
    </source>
</evidence>
<evidence type="ECO:0000256" key="5">
    <source>
        <dbReference type="ARBA" id="ARBA00023136"/>
    </source>
</evidence>
<dbReference type="InterPro" id="IPR025857">
    <property type="entry name" value="MacB_PCD"/>
</dbReference>
<evidence type="ECO:0000259" key="8">
    <source>
        <dbReference type="Pfam" id="PF02687"/>
    </source>
</evidence>
<keyword evidence="3 7" id="KW-0812">Transmembrane</keyword>
<dbReference type="InterPro" id="IPR050250">
    <property type="entry name" value="Macrolide_Exporter_MacB"/>
</dbReference>
<feature type="transmembrane region" description="Helical" evidence="7">
    <location>
        <begin position="349"/>
        <end position="367"/>
    </location>
</feature>
<feature type="transmembrane region" description="Helical" evidence="7">
    <location>
        <begin position="422"/>
        <end position="446"/>
    </location>
</feature>
<dbReference type="InterPro" id="IPR003838">
    <property type="entry name" value="ABC3_permease_C"/>
</dbReference>
<comment type="subcellular location">
    <subcellularLocation>
        <location evidence="1">Cell membrane</location>
        <topology evidence="1">Multi-pass membrane protein</topology>
    </subcellularLocation>
</comment>
<feature type="transmembrane region" description="Helical" evidence="7">
    <location>
        <begin position="698"/>
        <end position="720"/>
    </location>
</feature>
<accession>A0ABV2M2J0</accession>
<sequence>MKSYLSLIPISAKVRKRQNRMTMLCIIISVLLVTAIFSMADMGIRMEKKRVTEEHGSWHIMLKEPTEKQIDQIAQRTDVAAVSHYDALNVDLSADYTIQGKTCVIAGGDHSILTEIYEDLTEGQYPVKENEILLSNGAKELLSVNIGDVITMHTPAGDFDYRISGFGGDVTITTDADVVGTFLSWDSFQSLAKAEESRLEPVCFVRFNENINIRRAISELRQTYGFTDEILSENTALLGITGFSSDSYIMGNYLIAVILFVLVLAAGVFMIAGSLNSRTAERTQFFGMLRCIGASRTQVMHIVRLEALYWCKTAVPVGVAAGIAGTWILCALLRFGAGAEFVQIPLFEISGVGIISGIIVGVLTVLLSSISPARRAAAVSPVAAVTGNFYENGNASRPVRKNFLKIETALGIHHAVSSRKNLLLMTGSFALSIIMILSFSVLVQWVNMALTPLRPWAPDVFYSSPDNLCEIEKSFVNQVENQPYVKRAFGRMYQSLPAEYEGKSGQIDLISYEEDQFRWAAEDLIAGDISDVAEGNGVLTVYDKSNSLKVGDTIWLEQTELTVAGVLEDSPFDTTDQPIVICSERMFTDITGEDAYAVLDVQLSSKASEQNVNELHALSDGHYDFYDRMAQNKDTQNTYFMFCLFVYGFLAVITLITVIHTVNSISMSVSARTKQYGVMRAVGMDDLQIKKMISMETATYTIFGLFAGCGLGLPLHYFFYTQMITDYWGTQWQLPSASVAGILALLVIVSLLAPFLPAKRICNMPITATINEL</sequence>
<dbReference type="PANTHER" id="PTHR30572:SF4">
    <property type="entry name" value="ABC TRANSPORTER PERMEASE YTRF"/>
    <property type="match status" value="1"/>
</dbReference>
<comment type="caution">
    <text evidence="10">The sequence shown here is derived from an EMBL/GenBank/DDBJ whole genome shotgun (WGS) entry which is preliminary data.</text>
</comment>
<dbReference type="Proteomes" id="UP001549106">
    <property type="component" value="Unassembled WGS sequence"/>
</dbReference>
<evidence type="ECO:0000256" key="3">
    <source>
        <dbReference type="ARBA" id="ARBA00022692"/>
    </source>
</evidence>
<dbReference type="EMBL" id="JBEPMJ010000009">
    <property type="protein sequence ID" value="MET3750304.1"/>
    <property type="molecule type" value="Genomic_DNA"/>
</dbReference>
<feature type="domain" description="ABC3 transporter permease C-terminal" evidence="8">
    <location>
        <begin position="649"/>
        <end position="766"/>
    </location>
</feature>
<evidence type="ECO:0000313" key="10">
    <source>
        <dbReference type="EMBL" id="MET3750304.1"/>
    </source>
</evidence>
<feature type="transmembrane region" description="Helical" evidence="7">
    <location>
        <begin position="314"/>
        <end position="337"/>
    </location>
</feature>
<feature type="transmembrane region" description="Helical" evidence="7">
    <location>
        <begin position="253"/>
        <end position="275"/>
    </location>
</feature>
<name>A0ABV2M2J0_9FIRM</name>
<dbReference type="RefSeq" id="WP_173751805.1">
    <property type="nucleotide sequence ID" value="NZ_JANJZT010000009.1"/>
</dbReference>
<keyword evidence="4 7" id="KW-1133">Transmembrane helix</keyword>
<evidence type="ECO:0000256" key="4">
    <source>
        <dbReference type="ARBA" id="ARBA00022989"/>
    </source>
</evidence>
<evidence type="ECO:0000256" key="6">
    <source>
        <dbReference type="ARBA" id="ARBA00038076"/>
    </source>
</evidence>
<dbReference type="Pfam" id="PF12704">
    <property type="entry name" value="MacB_PCD"/>
    <property type="match status" value="1"/>
</dbReference>
<reference evidence="10 11" key="1">
    <citation type="submission" date="2024-06" db="EMBL/GenBank/DDBJ databases">
        <title>Genomic Encyclopedia of Type Strains, Phase IV (KMG-IV): sequencing the most valuable type-strain genomes for metagenomic binning, comparative biology and taxonomic classification.</title>
        <authorList>
            <person name="Goeker M."/>
        </authorList>
    </citation>
    <scope>NUCLEOTIDE SEQUENCE [LARGE SCALE GENOMIC DNA]</scope>
    <source>
        <strain evidence="10 11">DSM 29492</strain>
    </source>
</reference>
<keyword evidence="2" id="KW-1003">Cell membrane</keyword>
<protein>
    <submittedName>
        <fullName evidence="10">ABC transport system permease protein</fullName>
    </submittedName>
</protein>
<keyword evidence="5 7" id="KW-0472">Membrane</keyword>
<gene>
    <name evidence="10" type="ORF">ABID24_001550</name>
</gene>
<dbReference type="Pfam" id="PF02687">
    <property type="entry name" value="FtsX"/>
    <property type="match status" value="2"/>
</dbReference>